<dbReference type="InterPro" id="IPR013332">
    <property type="entry name" value="KPR_N"/>
</dbReference>
<evidence type="ECO:0000256" key="1">
    <source>
        <dbReference type="ARBA" id="ARBA00007870"/>
    </source>
</evidence>
<dbReference type="AlphaFoldDB" id="A0AA39X7C3"/>
<dbReference type="InterPro" id="IPR013328">
    <property type="entry name" value="6PGD_dom2"/>
</dbReference>
<evidence type="ECO:0000259" key="5">
    <source>
        <dbReference type="Pfam" id="PF08546"/>
    </source>
</evidence>
<accession>A0AA39X7C3</accession>
<evidence type="ECO:0000313" key="6">
    <source>
        <dbReference type="EMBL" id="KAK0628664.1"/>
    </source>
</evidence>
<dbReference type="GO" id="GO:0005739">
    <property type="term" value="C:mitochondrion"/>
    <property type="evidence" value="ECO:0007669"/>
    <property type="project" value="TreeGrafter"/>
</dbReference>
<dbReference type="Pfam" id="PF08546">
    <property type="entry name" value="ApbA_C"/>
    <property type="match status" value="1"/>
</dbReference>
<proteinExistence type="inferred from homology"/>
<keyword evidence="2" id="KW-0521">NADP</keyword>
<dbReference type="EMBL" id="JAULSR010000002">
    <property type="protein sequence ID" value="KAK0628664.1"/>
    <property type="molecule type" value="Genomic_DNA"/>
</dbReference>
<evidence type="ECO:0000256" key="3">
    <source>
        <dbReference type="ARBA" id="ARBA00023002"/>
    </source>
</evidence>
<dbReference type="Gene3D" id="1.10.1040.10">
    <property type="entry name" value="N-(1-d-carboxylethyl)-l-norvaline Dehydrogenase, domain 2"/>
    <property type="match status" value="1"/>
</dbReference>
<name>A0AA39X7C3_9PEZI</name>
<dbReference type="Pfam" id="PF02558">
    <property type="entry name" value="ApbA"/>
    <property type="match status" value="1"/>
</dbReference>
<evidence type="ECO:0000259" key="4">
    <source>
        <dbReference type="Pfam" id="PF02558"/>
    </source>
</evidence>
<dbReference type="GO" id="GO:0050661">
    <property type="term" value="F:NADP binding"/>
    <property type="evidence" value="ECO:0007669"/>
    <property type="project" value="TreeGrafter"/>
</dbReference>
<dbReference type="Proteomes" id="UP001174934">
    <property type="component" value="Unassembled WGS sequence"/>
</dbReference>
<reference evidence="6" key="1">
    <citation type="submission" date="2023-06" db="EMBL/GenBank/DDBJ databases">
        <title>Genome-scale phylogeny and comparative genomics of the fungal order Sordariales.</title>
        <authorList>
            <consortium name="Lawrence Berkeley National Laboratory"/>
            <person name="Hensen N."/>
            <person name="Bonometti L."/>
            <person name="Westerberg I."/>
            <person name="Brannstrom I.O."/>
            <person name="Guillou S."/>
            <person name="Cros-Aarteil S."/>
            <person name="Calhoun S."/>
            <person name="Haridas S."/>
            <person name="Kuo A."/>
            <person name="Mondo S."/>
            <person name="Pangilinan J."/>
            <person name="Riley R."/>
            <person name="LaButti K."/>
            <person name="Andreopoulos B."/>
            <person name="Lipzen A."/>
            <person name="Chen C."/>
            <person name="Yanf M."/>
            <person name="Daum C."/>
            <person name="Ng V."/>
            <person name="Clum A."/>
            <person name="Steindorff A."/>
            <person name="Ohm R."/>
            <person name="Martin F."/>
            <person name="Silar P."/>
            <person name="Natvig D."/>
            <person name="Lalanne C."/>
            <person name="Gautier V."/>
            <person name="Ament-velasquez S.L."/>
            <person name="Kruys A."/>
            <person name="Hutchinson M.I."/>
            <person name="Powell A.J."/>
            <person name="Barry K."/>
            <person name="Miller A.N."/>
            <person name="Grigoriev I.V."/>
            <person name="Debuchy R."/>
            <person name="Gladieux P."/>
            <person name="Thoren M.H."/>
            <person name="Johannesson H."/>
        </authorList>
    </citation>
    <scope>NUCLEOTIDE SEQUENCE</scope>
    <source>
        <strain evidence="6">SMH3391-2</strain>
    </source>
</reference>
<dbReference type="PANTHER" id="PTHR43765:SF2">
    <property type="entry name" value="2-DEHYDROPANTOATE 2-REDUCTASE"/>
    <property type="match status" value="1"/>
</dbReference>
<keyword evidence="3" id="KW-0560">Oxidoreductase</keyword>
<feature type="domain" description="Ketopantoate reductase C-terminal" evidence="5">
    <location>
        <begin position="230"/>
        <end position="359"/>
    </location>
</feature>
<comment type="caution">
    <text evidence="6">The sequence shown here is derived from an EMBL/GenBank/DDBJ whole genome shotgun (WGS) entry which is preliminary data.</text>
</comment>
<protein>
    <submittedName>
        <fullName evidence="6">Ketopantoate reductase PanE/ApbA C terminal-domain-containing protein</fullName>
    </submittedName>
</protein>
<sequence length="387" mass="43814">MPHRRPIGIASEQIHIMGSDLVGRYIAHTLASCLSIPPVRYLIHRYNLFAKWGEVGRELTLYRGNEKIVNRRVIGERIYRWDPAKDPVPEGGFIDNLIMTVPASSAVAAFSPIRHRLDQRSTICLIQEGLGAAEALIDAYFPDEGTRPIFLLGHFSTTLGFAGHHYEVAEIQPRRLYLTLYMPSGGKGMQRIVKRHPPVERTGRAMNFIRLLTAIPGLNATGHPNGDWFRYKLPNLAFHAVGEPLTALMGCTYDKLPYNAYARHLMDTLVSEICDVVARLPETRFIDKFQRLGLGQTLHKDVLKKIKLQNTADSKMRNAICRGRDNDIDFLTGYFVKRGREVGVKVPTLESIMWAIKAKRLAHADKQLGYIPFEEKGEQPLEEDFVD</sequence>
<comment type="similarity">
    <text evidence="1">Belongs to the ketopantoate reductase family.</text>
</comment>
<dbReference type="SUPFAM" id="SSF48179">
    <property type="entry name" value="6-phosphogluconate dehydrogenase C-terminal domain-like"/>
    <property type="match status" value="1"/>
</dbReference>
<dbReference type="InterPro" id="IPR008927">
    <property type="entry name" value="6-PGluconate_DH-like_C_sf"/>
</dbReference>
<dbReference type="InterPro" id="IPR013752">
    <property type="entry name" value="KPA_reductase"/>
</dbReference>
<organism evidence="6 7">
    <name type="scientific">Bombardia bombarda</name>
    <dbReference type="NCBI Taxonomy" id="252184"/>
    <lineage>
        <taxon>Eukaryota</taxon>
        <taxon>Fungi</taxon>
        <taxon>Dikarya</taxon>
        <taxon>Ascomycota</taxon>
        <taxon>Pezizomycotina</taxon>
        <taxon>Sordariomycetes</taxon>
        <taxon>Sordariomycetidae</taxon>
        <taxon>Sordariales</taxon>
        <taxon>Lasiosphaeriaceae</taxon>
        <taxon>Bombardia</taxon>
    </lineage>
</organism>
<evidence type="ECO:0000256" key="2">
    <source>
        <dbReference type="ARBA" id="ARBA00022857"/>
    </source>
</evidence>
<keyword evidence="7" id="KW-1185">Reference proteome</keyword>
<dbReference type="PANTHER" id="PTHR43765">
    <property type="entry name" value="2-DEHYDROPANTOATE 2-REDUCTASE-RELATED"/>
    <property type="match status" value="1"/>
</dbReference>
<dbReference type="GO" id="GO:0008677">
    <property type="term" value="F:2-dehydropantoate 2-reductase activity"/>
    <property type="evidence" value="ECO:0007669"/>
    <property type="project" value="TreeGrafter"/>
</dbReference>
<feature type="domain" description="Ketopantoate reductase N-terminal" evidence="4">
    <location>
        <begin position="14"/>
        <end position="140"/>
    </location>
</feature>
<evidence type="ECO:0000313" key="7">
    <source>
        <dbReference type="Proteomes" id="UP001174934"/>
    </source>
</evidence>
<dbReference type="InterPro" id="IPR050838">
    <property type="entry name" value="Ketopantoate_reductase"/>
</dbReference>
<gene>
    <name evidence="6" type="ORF">B0T17DRAFT_489544</name>
</gene>